<name>A0A426X9E5_ENSVE</name>
<evidence type="ECO:0008006" key="4">
    <source>
        <dbReference type="Google" id="ProtNLM"/>
    </source>
</evidence>
<evidence type="ECO:0000313" key="3">
    <source>
        <dbReference type="Proteomes" id="UP000287651"/>
    </source>
</evidence>
<dbReference type="Proteomes" id="UP000287651">
    <property type="component" value="Unassembled WGS sequence"/>
</dbReference>
<evidence type="ECO:0000256" key="1">
    <source>
        <dbReference type="SAM" id="SignalP"/>
    </source>
</evidence>
<sequence>MVWSCLVVLHIGHSKVESLYSGCCRSSVPGNLAALVTYHVVIHLHHARRPCGRPHDPWRPPYLRPTSFPRRVGHVQLSEEARM</sequence>
<accession>A0A426X9E5</accession>
<organism evidence="2 3">
    <name type="scientific">Ensete ventricosum</name>
    <name type="common">Abyssinian banana</name>
    <name type="synonym">Musa ensete</name>
    <dbReference type="NCBI Taxonomy" id="4639"/>
    <lineage>
        <taxon>Eukaryota</taxon>
        <taxon>Viridiplantae</taxon>
        <taxon>Streptophyta</taxon>
        <taxon>Embryophyta</taxon>
        <taxon>Tracheophyta</taxon>
        <taxon>Spermatophyta</taxon>
        <taxon>Magnoliopsida</taxon>
        <taxon>Liliopsida</taxon>
        <taxon>Zingiberales</taxon>
        <taxon>Musaceae</taxon>
        <taxon>Ensete</taxon>
    </lineage>
</organism>
<feature type="signal peptide" evidence="1">
    <location>
        <begin position="1"/>
        <end position="18"/>
    </location>
</feature>
<reference evidence="2 3" key="1">
    <citation type="journal article" date="2014" name="Agronomy (Basel)">
        <title>A Draft Genome Sequence for Ensete ventricosum, the Drought-Tolerant Tree Against Hunger.</title>
        <authorList>
            <person name="Harrison J."/>
            <person name="Moore K.A."/>
            <person name="Paszkiewicz K."/>
            <person name="Jones T."/>
            <person name="Grant M."/>
            <person name="Ambacheew D."/>
            <person name="Muzemil S."/>
            <person name="Studholme D.J."/>
        </authorList>
    </citation>
    <scope>NUCLEOTIDE SEQUENCE [LARGE SCALE GENOMIC DNA]</scope>
</reference>
<protein>
    <recommendedName>
        <fullName evidence="4">Secreted protein</fullName>
    </recommendedName>
</protein>
<evidence type="ECO:0000313" key="2">
    <source>
        <dbReference type="EMBL" id="RRT36094.1"/>
    </source>
</evidence>
<dbReference type="AlphaFoldDB" id="A0A426X9E5"/>
<proteinExistence type="predicted"/>
<keyword evidence="1" id="KW-0732">Signal</keyword>
<feature type="chain" id="PRO_5019205755" description="Secreted protein" evidence="1">
    <location>
        <begin position="19"/>
        <end position="83"/>
    </location>
</feature>
<gene>
    <name evidence="2" type="ORF">B296_00034912</name>
</gene>
<dbReference type="EMBL" id="AMZH03024085">
    <property type="protein sequence ID" value="RRT36094.1"/>
    <property type="molecule type" value="Genomic_DNA"/>
</dbReference>
<comment type="caution">
    <text evidence="2">The sequence shown here is derived from an EMBL/GenBank/DDBJ whole genome shotgun (WGS) entry which is preliminary data.</text>
</comment>